<protein>
    <recommendedName>
        <fullName evidence="3">Dynein heavy chain tail domain-containing protein</fullName>
    </recommendedName>
</protein>
<evidence type="ECO:0000256" key="1">
    <source>
        <dbReference type="ARBA" id="ARBA00008887"/>
    </source>
</evidence>
<dbReference type="GO" id="GO:0051959">
    <property type="term" value="F:dynein light intermediate chain binding"/>
    <property type="evidence" value="ECO:0007669"/>
    <property type="project" value="InterPro"/>
</dbReference>
<dbReference type="GO" id="GO:0045505">
    <property type="term" value="F:dynein intermediate chain binding"/>
    <property type="evidence" value="ECO:0007669"/>
    <property type="project" value="InterPro"/>
</dbReference>
<dbReference type="AlphaFoldDB" id="A0A813J7I1"/>
<feature type="non-terminal residue" evidence="4">
    <location>
        <position position="1"/>
    </location>
</feature>
<name>A0A813J7I1_POLGL</name>
<reference evidence="4" key="1">
    <citation type="submission" date="2021-02" db="EMBL/GenBank/DDBJ databases">
        <authorList>
            <person name="Dougan E. K."/>
            <person name="Rhodes N."/>
            <person name="Thang M."/>
            <person name="Chan C."/>
        </authorList>
    </citation>
    <scope>NUCLEOTIDE SEQUENCE</scope>
</reference>
<comment type="caution">
    <text evidence="4">The sequence shown here is derived from an EMBL/GenBank/DDBJ whole genome shotgun (WGS) entry which is preliminary data.</text>
</comment>
<feature type="compositionally biased region" description="Basic and acidic residues" evidence="2">
    <location>
        <begin position="263"/>
        <end position="273"/>
    </location>
</feature>
<evidence type="ECO:0000259" key="3">
    <source>
        <dbReference type="Pfam" id="PF08385"/>
    </source>
</evidence>
<proteinExistence type="inferred from homology"/>
<accession>A0A813J7I1</accession>
<dbReference type="PANTHER" id="PTHR46532">
    <property type="entry name" value="MALE FERTILITY FACTOR KL5"/>
    <property type="match status" value="1"/>
</dbReference>
<dbReference type="EMBL" id="CAJNNW010021926">
    <property type="protein sequence ID" value="CAE8668636.1"/>
    <property type="molecule type" value="Genomic_DNA"/>
</dbReference>
<gene>
    <name evidence="4" type="ORF">PGLA2088_LOCUS16975</name>
</gene>
<organism evidence="4 5">
    <name type="scientific">Polarella glacialis</name>
    <name type="common">Dinoflagellate</name>
    <dbReference type="NCBI Taxonomy" id="89957"/>
    <lineage>
        <taxon>Eukaryota</taxon>
        <taxon>Sar</taxon>
        <taxon>Alveolata</taxon>
        <taxon>Dinophyceae</taxon>
        <taxon>Suessiales</taxon>
        <taxon>Suessiaceae</taxon>
        <taxon>Polarella</taxon>
    </lineage>
</organism>
<dbReference type="Pfam" id="PF08385">
    <property type="entry name" value="DHC_N1"/>
    <property type="match status" value="1"/>
</dbReference>
<evidence type="ECO:0000256" key="2">
    <source>
        <dbReference type="SAM" id="MobiDB-lite"/>
    </source>
</evidence>
<dbReference type="PANTHER" id="PTHR46532:SF4">
    <property type="entry name" value="AAA+ ATPASE DOMAIN-CONTAINING PROTEIN"/>
    <property type="match status" value="1"/>
</dbReference>
<sequence length="340" mass="37154">RGRMQKITSITEQLKSRECKAVFNVLHAVTRPQGTSDVAPKSRQTVFNTLRRWKQIDISITESFNEAKDNVKYLSTLEKFIEPLYSGIPSQIIDTLPALMNSVKMIHTIARYYNTSERMTNLFAKVTNQMITNCKACILQEDDSGMLWDKSPPELIKNLEICLKLNAAYQEQYRITKDKLLTLPKGKQFDFSETLIFGRFDLFCRRVVKLIDMRSPWEGFGGSAARRLPQGGGCRRQLGSSGPVLRGGCRPLGGSAPVSGKGGCREQGEEREGWVGCGTGGQGEGRRPLRSSAPVSSGGGAVGGSVAGRLSEGRGVVGGSAARCLFQRGGVSAARRLGAW</sequence>
<dbReference type="InterPro" id="IPR013594">
    <property type="entry name" value="Dynein_heavy_tail"/>
</dbReference>
<evidence type="ECO:0000313" key="4">
    <source>
        <dbReference type="EMBL" id="CAE8668636.1"/>
    </source>
</evidence>
<comment type="similarity">
    <text evidence="1">Belongs to the dynein heavy chain family.</text>
</comment>
<dbReference type="Proteomes" id="UP000626109">
    <property type="component" value="Unassembled WGS sequence"/>
</dbReference>
<feature type="region of interest" description="Disordered" evidence="2">
    <location>
        <begin position="256"/>
        <end position="302"/>
    </location>
</feature>
<dbReference type="GO" id="GO:0005858">
    <property type="term" value="C:axonemal dynein complex"/>
    <property type="evidence" value="ECO:0007669"/>
    <property type="project" value="TreeGrafter"/>
</dbReference>
<dbReference type="InterPro" id="IPR026983">
    <property type="entry name" value="DHC"/>
</dbReference>
<evidence type="ECO:0000313" key="5">
    <source>
        <dbReference type="Proteomes" id="UP000626109"/>
    </source>
</evidence>
<dbReference type="GO" id="GO:0007018">
    <property type="term" value="P:microtubule-based movement"/>
    <property type="evidence" value="ECO:0007669"/>
    <property type="project" value="InterPro"/>
</dbReference>
<feature type="domain" description="Dynein heavy chain tail" evidence="3">
    <location>
        <begin position="2"/>
        <end position="220"/>
    </location>
</feature>